<dbReference type="EMBL" id="SMOL01000218">
    <property type="protein sequence ID" value="KAB2623407.1"/>
    <property type="molecule type" value="Genomic_DNA"/>
</dbReference>
<name>A0A5N5H919_9ROSA</name>
<gene>
    <name evidence="2" type="ORF">D8674_039398</name>
</gene>
<keyword evidence="3" id="KW-1185">Reference proteome</keyword>
<protein>
    <submittedName>
        <fullName evidence="2">Uncharacterized protein</fullName>
    </submittedName>
</protein>
<sequence length="95" mass="10508">MFQYSLFGTEKKQSSSTFEQVEKKNPSCPAIVLKLADDARMVSYKAIAATDTQAAAADHFNTIAPTMVLKEQRESNQGKEKWAAGFHRHQTLGSS</sequence>
<comment type="caution">
    <text evidence="2">The sequence shown here is derived from an EMBL/GenBank/DDBJ whole genome shotgun (WGS) entry which is preliminary data.</text>
</comment>
<evidence type="ECO:0000256" key="1">
    <source>
        <dbReference type="SAM" id="MobiDB-lite"/>
    </source>
</evidence>
<dbReference type="Proteomes" id="UP000327157">
    <property type="component" value="Unassembled WGS sequence"/>
</dbReference>
<feature type="compositionally biased region" description="Basic and acidic residues" evidence="1">
    <location>
        <begin position="73"/>
        <end position="82"/>
    </location>
</feature>
<reference evidence="2 3" key="1">
    <citation type="submission" date="2019-09" db="EMBL/GenBank/DDBJ databases">
        <authorList>
            <person name="Ou C."/>
        </authorList>
    </citation>
    <scope>NUCLEOTIDE SEQUENCE [LARGE SCALE GENOMIC DNA]</scope>
    <source>
        <strain evidence="2">S2</strain>
        <tissue evidence="2">Leaf</tissue>
    </source>
</reference>
<evidence type="ECO:0000313" key="2">
    <source>
        <dbReference type="EMBL" id="KAB2623407.1"/>
    </source>
</evidence>
<dbReference type="AlphaFoldDB" id="A0A5N5H919"/>
<evidence type="ECO:0000313" key="3">
    <source>
        <dbReference type="Proteomes" id="UP000327157"/>
    </source>
</evidence>
<organism evidence="2 3">
    <name type="scientific">Pyrus ussuriensis x Pyrus communis</name>
    <dbReference type="NCBI Taxonomy" id="2448454"/>
    <lineage>
        <taxon>Eukaryota</taxon>
        <taxon>Viridiplantae</taxon>
        <taxon>Streptophyta</taxon>
        <taxon>Embryophyta</taxon>
        <taxon>Tracheophyta</taxon>
        <taxon>Spermatophyta</taxon>
        <taxon>Magnoliopsida</taxon>
        <taxon>eudicotyledons</taxon>
        <taxon>Gunneridae</taxon>
        <taxon>Pentapetalae</taxon>
        <taxon>rosids</taxon>
        <taxon>fabids</taxon>
        <taxon>Rosales</taxon>
        <taxon>Rosaceae</taxon>
        <taxon>Amygdaloideae</taxon>
        <taxon>Maleae</taxon>
        <taxon>Pyrus</taxon>
    </lineage>
</organism>
<proteinExistence type="predicted"/>
<accession>A0A5N5H919</accession>
<feature type="compositionally biased region" description="Basic residues" evidence="1">
    <location>
        <begin position="86"/>
        <end position="95"/>
    </location>
</feature>
<reference evidence="2 3" key="2">
    <citation type="submission" date="2019-11" db="EMBL/GenBank/DDBJ databases">
        <title>A de novo genome assembly of a pear dwarfing rootstock.</title>
        <authorList>
            <person name="Wang F."/>
            <person name="Wang J."/>
            <person name="Li S."/>
            <person name="Zhang Y."/>
            <person name="Fang M."/>
            <person name="Ma L."/>
            <person name="Zhao Y."/>
            <person name="Jiang S."/>
        </authorList>
    </citation>
    <scope>NUCLEOTIDE SEQUENCE [LARGE SCALE GENOMIC DNA]</scope>
    <source>
        <strain evidence="2">S2</strain>
        <tissue evidence="2">Leaf</tissue>
    </source>
</reference>
<feature type="region of interest" description="Disordered" evidence="1">
    <location>
        <begin position="73"/>
        <end position="95"/>
    </location>
</feature>